<evidence type="ECO:0000256" key="2">
    <source>
        <dbReference type="ARBA" id="ARBA00022525"/>
    </source>
</evidence>
<proteinExistence type="predicted"/>
<keyword evidence="3 7" id="KW-0732">Signal</keyword>
<feature type="domain" description="Saposin B-type" evidence="8">
    <location>
        <begin position="546"/>
        <end position="627"/>
    </location>
</feature>
<evidence type="ECO:0000313" key="11">
    <source>
        <dbReference type="Proteomes" id="UP000786811"/>
    </source>
</evidence>
<dbReference type="EMBL" id="CAJNRD030001124">
    <property type="protein sequence ID" value="CAG5108993.1"/>
    <property type="molecule type" value="Genomic_DNA"/>
</dbReference>
<accession>A0A8J2MTL8</accession>
<dbReference type="InterPro" id="IPR008373">
    <property type="entry name" value="Saposin"/>
</dbReference>
<dbReference type="PRINTS" id="PR01797">
    <property type="entry name" value="SAPOSIN"/>
</dbReference>
<keyword evidence="2" id="KW-0964">Secreted</keyword>
<feature type="domain" description="Saposin B-type" evidence="8">
    <location>
        <begin position="751"/>
        <end position="832"/>
    </location>
</feature>
<dbReference type="AlphaFoldDB" id="A0A8J2MTL8"/>
<evidence type="ECO:0000259" key="9">
    <source>
        <dbReference type="PROSITE" id="PS51110"/>
    </source>
</evidence>
<feature type="domain" description="Saposin B-type" evidence="8">
    <location>
        <begin position="292"/>
        <end position="372"/>
    </location>
</feature>
<dbReference type="OrthoDB" id="69496at2759"/>
<keyword evidence="5" id="KW-1015">Disulfide bond</keyword>
<dbReference type="SMART" id="SM00162">
    <property type="entry name" value="SAPA"/>
    <property type="match status" value="1"/>
</dbReference>
<dbReference type="FunFam" id="1.10.225.10:FF:000002">
    <property type="entry name" value="prosaposin isoform X2"/>
    <property type="match status" value="2"/>
</dbReference>
<dbReference type="Pfam" id="PF02199">
    <property type="entry name" value="SapA"/>
    <property type="match status" value="1"/>
</dbReference>
<evidence type="ECO:0000259" key="8">
    <source>
        <dbReference type="PROSITE" id="PS50015"/>
    </source>
</evidence>
<keyword evidence="11" id="KW-1185">Reference proteome</keyword>
<evidence type="ECO:0000256" key="7">
    <source>
        <dbReference type="SAM" id="SignalP"/>
    </source>
</evidence>
<dbReference type="PROSITE" id="PS50015">
    <property type="entry name" value="SAP_B"/>
    <property type="match status" value="7"/>
</dbReference>
<comment type="subcellular location">
    <subcellularLocation>
        <location evidence="1">Secreted</location>
    </subcellularLocation>
</comment>
<dbReference type="InterPro" id="IPR007856">
    <property type="entry name" value="SapB_1"/>
</dbReference>
<dbReference type="Pfam" id="PF05184">
    <property type="entry name" value="SapB_1"/>
    <property type="match status" value="6"/>
</dbReference>
<dbReference type="InterPro" id="IPR003119">
    <property type="entry name" value="SAP_A"/>
</dbReference>
<dbReference type="GO" id="GO:0006665">
    <property type="term" value="P:sphingolipid metabolic process"/>
    <property type="evidence" value="ECO:0007669"/>
    <property type="project" value="InterPro"/>
</dbReference>
<evidence type="ECO:0000256" key="4">
    <source>
        <dbReference type="ARBA" id="ARBA00022737"/>
    </source>
</evidence>
<dbReference type="SMART" id="SM00741">
    <property type="entry name" value="SapB"/>
    <property type="match status" value="7"/>
</dbReference>
<dbReference type="PANTHER" id="PTHR11480:SF3">
    <property type="entry name" value="BCDNA.GH08312"/>
    <property type="match status" value="1"/>
</dbReference>
<gene>
    <name evidence="10" type="ORF">HICCMSTLAB_LOCUS13629</name>
</gene>
<dbReference type="SUPFAM" id="SSF47862">
    <property type="entry name" value="Saposin"/>
    <property type="match status" value="7"/>
</dbReference>
<comment type="caution">
    <text evidence="10">The sequence shown here is derived from an EMBL/GenBank/DDBJ whole genome shotgun (WGS) entry which is preliminary data.</text>
</comment>
<dbReference type="InterPro" id="IPR051428">
    <property type="entry name" value="Sphingo_Act-Surfact_Prot"/>
</dbReference>
<feature type="domain" description="Saposin B-type" evidence="8">
    <location>
        <begin position="444"/>
        <end position="526"/>
    </location>
</feature>
<dbReference type="InterPro" id="IPR011001">
    <property type="entry name" value="Saposin-like"/>
</dbReference>
<feature type="chain" id="PRO_5035179565" evidence="7">
    <location>
        <begin position="17"/>
        <end position="854"/>
    </location>
</feature>
<evidence type="ECO:0000256" key="3">
    <source>
        <dbReference type="ARBA" id="ARBA00022729"/>
    </source>
</evidence>
<feature type="domain" description="Saposin B-type" evidence="8">
    <location>
        <begin position="185"/>
        <end position="264"/>
    </location>
</feature>
<name>A0A8J2MTL8_COTCN</name>
<sequence length="854" mass="96238">MKKIFFALAAILAVSAAYVVQVAPEHEKHYHLLGEEFCTWGPGFWCKNITNAAQCGATKHCIEKQWKDMKVPEDRDSVCQICKDMVQQARDQLESNQTQEDLKAVFEGSCKLMMVKPIVEECDKLVDQFIPELVETLASQMNPSVVCSVSGLCNSARIDQLLLENEQTLKKAYKKIIPLKNDEIEPDECSKCFTIATHMEDKLKKTSKDQFVDRLLVVCGHMGSFSDACSSIVLVHYRVLYDQLQNKFNAKSICHLSGQCSSVFHQHEDESDQTPKVEIRPLSSVGIVDIGDDLPCKLCQQLVGHLKDLLVANTTETEFKQVLEGFCKQTNSFKDECVSIVDQYYPEIYQYLVNGLDSNAVCEMAGICPAPGRKLDRPIMPLLPTESASVAIEIAKERKTKKAHNLGENGAEVKKTEADEMQLPTDLLTTSLHILGMPNMDVNGQKTCALCEFVLHELQKEITETSTEAEIEEAVNSKVCDKMPDVIGHMCHEFVQTYGNAVIAMFVQKIDPTLVCPLMHLCPTQEAIKEWEQIPEEHMIKSEVEDKPSCPLCLLAVNQLYNVIKSNKTEENIISELDRLCLHLPQDLSKQCVDLVKIYSKELIDMLLADMTPQEVCVALKLCDPQKNVGPTSNYPMDKDGEIISNEIPYFSLQTSKPFFSEKETTKCVICETIMEYLEKAMSKKSTRDEIEKLVHEVCEYLPKSAAKQCDNFVNEYADLVITLLSQEVSPREICTLVNACEDKVQQIMESVSECALCQAILSSVDNLLTNPKVDDRIEEVINSACDYIPPGKHDKCVMLLEVYEQSIINLLKMNVDTKKICTKMSLCSSTDMFAMSHVDFRKNRLQLRNLNVK</sequence>
<protein>
    <submittedName>
        <fullName evidence="10">Similar to PSAP: Prosaposin (Gallus gallus)</fullName>
    </submittedName>
</protein>
<dbReference type="Gene3D" id="1.10.225.10">
    <property type="entry name" value="Saposin-like"/>
    <property type="match status" value="7"/>
</dbReference>
<reference evidence="10" key="1">
    <citation type="submission" date="2021-04" db="EMBL/GenBank/DDBJ databases">
        <authorList>
            <person name="Chebbi M.A.C M."/>
        </authorList>
    </citation>
    <scope>NUCLEOTIDE SEQUENCE</scope>
</reference>
<keyword evidence="6" id="KW-0325">Glycoprotein</keyword>
<feature type="domain" description="Saposin A-type" evidence="9">
    <location>
        <begin position="31"/>
        <end position="71"/>
    </location>
</feature>
<evidence type="ECO:0000256" key="5">
    <source>
        <dbReference type="ARBA" id="ARBA00023157"/>
    </source>
</evidence>
<dbReference type="PANTHER" id="PTHR11480">
    <property type="entry name" value="SAPOSIN-RELATED"/>
    <property type="match status" value="1"/>
</dbReference>
<dbReference type="InterPro" id="IPR008138">
    <property type="entry name" value="SapB_2"/>
</dbReference>
<dbReference type="Pfam" id="PF03489">
    <property type="entry name" value="SapB_2"/>
    <property type="match status" value="6"/>
</dbReference>
<dbReference type="InterPro" id="IPR008139">
    <property type="entry name" value="SaposinB_dom"/>
</dbReference>
<evidence type="ECO:0000256" key="1">
    <source>
        <dbReference type="ARBA" id="ARBA00004613"/>
    </source>
</evidence>
<dbReference type="GO" id="GO:0005576">
    <property type="term" value="C:extracellular region"/>
    <property type="evidence" value="ECO:0007669"/>
    <property type="project" value="UniProtKB-SubCell"/>
</dbReference>
<dbReference type="GO" id="GO:0016020">
    <property type="term" value="C:membrane"/>
    <property type="evidence" value="ECO:0007669"/>
    <property type="project" value="GOC"/>
</dbReference>
<evidence type="ECO:0000313" key="10">
    <source>
        <dbReference type="EMBL" id="CAG5108993.1"/>
    </source>
</evidence>
<dbReference type="GO" id="GO:0005764">
    <property type="term" value="C:lysosome"/>
    <property type="evidence" value="ECO:0007669"/>
    <property type="project" value="InterPro"/>
</dbReference>
<dbReference type="PROSITE" id="PS51110">
    <property type="entry name" value="SAP_A"/>
    <property type="match status" value="1"/>
</dbReference>
<feature type="domain" description="Saposin B-type" evidence="8">
    <location>
        <begin position="664"/>
        <end position="745"/>
    </location>
</feature>
<feature type="domain" description="Saposin B-type" evidence="8">
    <location>
        <begin position="75"/>
        <end position="157"/>
    </location>
</feature>
<dbReference type="Proteomes" id="UP000786811">
    <property type="component" value="Unassembled WGS sequence"/>
</dbReference>
<organism evidence="10 11">
    <name type="scientific">Cotesia congregata</name>
    <name type="common">Parasitoid wasp</name>
    <name type="synonym">Apanteles congregatus</name>
    <dbReference type="NCBI Taxonomy" id="51543"/>
    <lineage>
        <taxon>Eukaryota</taxon>
        <taxon>Metazoa</taxon>
        <taxon>Ecdysozoa</taxon>
        <taxon>Arthropoda</taxon>
        <taxon>Hexapoda</taxon>
        <taxon>Insecta</taxon>
        <taxon>Pterygota</taxon>
        <taxon>Neoptera</taxon>
        <taxon>Endopterygota</taxon>
        <taxon>Hymenoptera</taxon>
        <taxon>Apocrita</taxon>
        <taxon>Ichneumonoidea</taxon>
        <taxon>Braconidae</taxon>
        <taxon>Microgastrinae</taxon>
        <taxon>Cotesia</taxon>
    </lineage>
</organism>
<feature type="signal peptide" evidence="7">
    <location>
        <begin position="1"/>
        <end position="16"/>
    </location>
</feature>
<keyword evidence="4" id="KW-0677">Repeat</keyword>
<evidence type="ECO:0000256" key="6">
    <source>
        <dbReference type="ARBA" id="ARBA00023180"/>
    </source>
</evidence>